<evidence type="ECO:0000256" key="1">
    <source>
        <dbReference type="SAM" id="MobiDB-lite"/>
    </source>
</evidence>
<dbReference type="Pfam" id="PF23019">
    <property type="entry name" value="DUF7033"/>
    <property type="match status" value="1"/>
</dbReference>
<evidence type="ECO:0000259" key="2">
    <source>
        <dbReference type="Pfam" id="PF23019"/>
    </source>
</evidence>
<comment type="caution">
    <text evidence="3">The sequence shown here is derived from an EMBL/GenBank/DDBJ whole genome shotgun (WGS) entry which is preliminary data.</text>
</comment>
<evidence type="ECO:0000313" key="3">
    <source>
        <dbReference type="EMBL" id="TET07779.1"/>
    </source>
</evidence>
<protein>
    <recommendedName>
        <fullName evidence="2">DUF7033 domain-containing protein</fullName>
    </recommendedName>
</protein>
<sequence>MDKILAISYGREYLDTSATKQIHIYASDLFGEDYLKPSSMPISPLSRYKILPVIYSGRSKLDDLVRKSDRLIETDIDIIASSFFMLSRYEEVILNTKDGHDRFPAKASLAYQEGFLDRPIVNEYIELLWSWIHSLMPELERKPFWPENKEFAVCLSHDVDSVQRYLLLPPVISMRSALVQQKNPGLAFYMLKDYLASLLHLKKDPFDTFDYMLDSERRYGFRSSFYFMSGGDSKFDGNYSITKPRVKRLIKKIEGKGCEVGLHGSYDSCSDSKRMASEKERLDTVVDFKSYGCRQHYLRFRVPESWRIQERTGLLYDTTLTFADHIGFRSGFCLPFRPFDILENRVLDIWELPLTVMEGSLQSQNYQNLSPEQGFEEIIKLIEVLKEFKGIFVVLWHNSSFDPLGGWAGWKETYEKVMEYISEQNAWITPGREIVEWWQGKIAAKVPDCGGRFTEEQNPFSKMSKTQINTRKETQNRRIDRSY</sequence>
<organism evidence="3 4">
    <name type="scientific">Aerophobetes bacterium</name>
    <dbReference type="NCBI Taxonomy" id="2030807"/>
    <lineage>
        <taxon>Bacteria</taxon>
        <taxon>Candidatus Aerophobota</taxon>
    </lineage>
</organism>
<dbReference type="CDD" id="cd10931">
    <property type="entry name" value="CE4_u7"/>
    <property type="match status" value="1"/>
</dbReference>
<dbReference type="InterPro" id="IPR054297">
    <property type="entry name" value="DUF7033"/>
</dbReference>
<proteinExistence type="predicted"/>
<feature type="region of interest" description="Disordered" evidence="1">
    <location>
        <begin position="462"/>
        <end position="483"/>
    </location>
</feature>
<dbReference type="Gene3D" id="3.20.20.370">
    <property type="entry name" value="Glycoside hydrolase/deacetylase"/>
    <property type="match status" value="1"/>
</dbReference>
<dbReference type="AlphaFoldDB" id="A0A523RQ38"/>
<name>A0A523RQ38_UNCAE</name>
<accession>A0A523RQ38</accession>
<dbReference type="GO" id="GO:0005975">
    <property type="term" value="P:carbohydrate metabolic process"/>
    <property type="evidence" value="ECO:0007669"/>
    <property type="project" value="InterPro"/>
</dbReference>
<feature type="compositionally biased region" description="Basic and acidic residues" evidence="1">
    <location>
        <begin position="470"/>
        <end position="483"/>
    </location>
</feature>
<feature type="domain" description="DUF7033" evidence="2">
    <location>
        <begin position="75"/>
        <end position="165"/>
    </location>
</feature>
<reference evidence="3 4" key="1">
    <citation type="submission" date="2019-03" db="EMBL/GenBank/DDBJ databases">
        <title>Metabolic potential of uncultured bacteria and archaea associated with petroleum seepage in deep-sea sediments.</title>
        <authorList>
            <person name="Dong X."/>
            <person name="Hubert C."/>
        </authorList>
    </citation>
    <scope>NUCLEOTIDE SEQUENCE [LARGE SCALE GENOMIC DNA]</scope>
    <source>
        <strain evidence="3">E44_bin7</strain>
    </source>
</reference>
<dbReference type="InterPro" id="IPR011330">
    <property type="entry name" value="Glyco_hydro/deAcase_b/a-brl"/>
</dbReference>
<dbReference type="EMBL" id="SOKJ01000402">
    <property type="protein sequence ID" value="TET07779.1"/>
    <property type="molecule type" value="Genomic_DNA"/>
</dbReference>
<evidence type="ECO:0000313" key="4">
    <source>
        <dbReference type="Proteomes" id="UP000316360"/>
    </source>
</evidence>
<gene>
    <name evidence="3" type="ORF">E3J84_07000</name>
</gene>
<dbReference type="SUPFAM" id="SSF88713">
    <property type="entry name" value="Glycoside hydrolase/deacetylase"/>
    <property type="match status" value="1"/>
</dbReference>
<dbReference type="Proteomes" id="UP000316360">
    <property type="component" value="Unassembled WGS sequence"/>
</dbReference>